<dbReference type="EMBL" id="SDMP01000017">
    <property type="protein sequence ID" value="RYR00417.1"/>
    <property type="molecule type" value="Genomic_DNA"/>
</dbReference>
<name>A0A444YET4_ARAHY</name>
<dbReference type="InterPro" id="IPR029058">
    <property type="entry name" value="AB_hydrolase_fold"/>
</dbReference>
<evidence type="ECO:0000313" key="3">
    <source>
        <dbReference type="Proteomes" id="UP000289738"/>
    </source>
</evidence>
<dbReference type="PANTHER" id="PTHR31479:SF18">
    <property type="entry name" value="ALPHA_BETA HYDROLASE-RELATED"/>
    <property type="match status" value="1"/>
</dbReference>
<comment type="caution">
    <text evidence="2">The sequence shown here is derived from an EMBL/GenBank/DDBJ whole genome shotgun (WGS) entry which is preliminary data.</text>
</comment>
<evidence type="ECO:0000256" key="1">
    <source>
        <dbReference type="SAM" id="MobiDB-lite"/>
    </source>
</evidence>
<dbReference type="AlphaFoldDB" id="A0A444YET4"/>
<protein>
    <submittedName>
        <fullName evidence="2">Uncharacterized protein</fullName>
    </submittedName>
</protein>
<evidence type="ECO:0000313" key="2">
    <source>
        <dbReference type="EMBL" id="RYR00417.1"/>
    </source>
</evidence>
<feature type="region of interest" description="Disordered" evidence="1">
    <location>
        <begin position="217"/>
        <end position="244"/>
    </location>
</feature>
<sequence>MAKRSEEAHPYAFHDEKYKRTVIACFIQATYLLELDRQENRTNGNALAPNWWIPFKYKLTQTLIDERDGSIFGAIFEWDRSAARADLIVMRPSGAPRAVLALRGTLLKSPTMRRDIEDDLRFLAWENLKGSVRFKVALEVLKSVCDMHGRSNVCIAGHSLGAGFALQVGKMLAKEGIYVETHLFNPPSLSLAISLRNLGNKAEFVWNRLKSMLPLSGEAQASTEGDKTNTNTNTNTNTSSIASSKGWMPRLPSFGSKDSVAVGKWVPNLYINSNDYICCSYTDPDGTAVKISSKENLSKTNAQIAAKLFVVSKEKQKFLEAHGLEQWWSTDAELQQVIHNSKVISRQLRSLYHVTPSQVTLIKPVKDEYYKQAAISCFTRAAYALEVDRQDNRTQENALAPKWLIPFKYKLTKTLIDERDGSIFGAIFEWDQSAALEDSVLIRPLGNPKAVLALRGTLTKRHTIRRDLEDNLRFLFLESLKGSSRFRVAMDALRSLCDEYGSRNVIIAGHSLGAAFALQLRKELAQEGIYVEAYLFNPPSVSLALSLENTREYAEYVWNMLKSMLVSNSKVEISNDEEKSARLQLISRIPYLSGLMDSSFRVDKFVPHLYVNENDLICSFYVDPDGSIGVKNTEKDNTSSADGDIAAKLYVVSKENQKFLEAHGLDQWWSSDAHSTRLMRRQLRSLDAASFLKVTCLLYPKSISLLRNNLQYIVCLENWTPQLSCLKDSFFSVPTEFFVVYKEKLKFLVAHGLEQWWPSDAELQQAIHNGKLTSQQLRFLYAISPKEVYRLFDPSSVLLSMSLSGIAEKAEFLWYWNSIHHMFCSSGQIQVSQIWNRFKSLFPSNTKARIANNADKILLLSGLKDSVSGAAKWVHHLYGVGEKMIYKENIDVTNAQTPEDFFIVSKEKLKFLGVHGVEQWFSSDAEFQKAIHSSKFISQQLRYLYSSSCELAHLFNPRLQDSNNAEKTSSVSSRVAKSVPVIEENMVDRESIDAAKLFFAFKEKQKFHGLEQWRSKDAENGKLDVQVTNLFNPPSITLAKNLIKACGLEKCWSNLSRKILIASSHLFQPSASQLYSAIELKEAGVKIEAAGVAHSLFCMCYIDQFNGIFLDFHLIDILSFSHSIQIRKDKDEVDDINIKEYYITLHNKLLDQILHHSRLELHYNITQKLTNSNINVVQQPKLFK</sequence>
<reference evidence="2 3" key="1">
    <citation type="submission" date="2019-01" db="EMBL/GenBank/DDBJ databases">
        <title>Sequencing of cultivated peanut Arachis hypogaea provides insights into genome evolution and oil improvement.</title>
        <authorList>
            <person name="Chen X."/>
        </authorList>
    </citation>
    <scope>NUCLEOTIDE SEQUENCE [LARGE SCALE GENOMIC DNA]</scope>
    <source>
        <strain evidence="3">cv. Fuhuasheng</strain>
        <tissue evidence="2">Leaves</tissue>
    </source>
</reference>
<dbReference type="SUPFAM" id="SSF53474">
    <property type="entry name" value="alpha/beta-Hydrolases"/>
    <property type="match status" value="2"/>
</dbReference>
<gene>
    <name evidence="2" type="ORF">Ahy_B07g088539</name>
</gene>
<dbReference type="STRING" id="3818.A0A444YET4"/>
<dbReference type="PANTHER" id="PTHR31479">
    <property type="entry name" value="ALPHA/BETA-HYDROLASES SUPERFAMILY PROTEIN"/>
    <property type="match status" value="1"/>
</dbReference>
<proteinExistence type="predicted"/>
<feature type="compositionally biased region" description="Low complexity" evidence="1">
    <location>
        <begin position="228"/>
        <end position="238"/>
    </location>
</feature>
<keyword evidence="3" id="KW-1185">Reference proteome</keyword>
<organism evidence="2 3">
    <name type="scientific">Arachis hypogaea</name>
    <name type="common">Peanut</name>
    <dbReference type="NCBI Taxonomy" id="3818"/>
    <lineage>
        <taxon>Eukaryota</taxon>
        <taxon>Viridiplantae</taxon>
        <taxon>Streptophyta</taxon>
        <taxon>Embryophyta</taxon>
        <taxon>Tracheophyta</taxon>
        <taxon>Spermatophyta</taxon>
        <taxon>Magnoliopsida</taxon>
        <taxon>eudicotyledons</taxon>
        <taxon>Gunneridae</taxon>
        <taxon>Pentapetalae</taxon>
        <taxon>rosids</taxon>
        <taxon>fabids</taxon>
        <taxon>Fabales</taxon>
        <taxon>Fabaceae</taxon>
        <taxon>Papilionoideae</taxon>
        <taxon>50 kb inversion clade</taxon>
        <taxon>dalbergioids sensu lato</taxon>
        <taxon>Dalbergieae</taxon>
        <taxon>Pterocarpus clade</taxon>
        <taxon>Arachis</taxon>
    </lineage>
</organism>
<accession>A0A444YET4</accession>
<dbReference type="Proteomes" id="UP000289738">
    <property type="component" value="Chromosome B07"/>
</dbReference>
<dbReference type="Gene3D" id="3.40.50.1820">
    <property type="entry name" value="alpha/beta hydrolase"/>
    <property type="match status" value="1"/>
</dbReference>